<evidence type="ECO:0000259" key="10">
    <source>
        <dbReference type="PROSITE" id="PS50860"/>
    </source>
</evidence>
<dbReference type="InterPro" id="IPR018165">
    <property type="entry name" value="Ala-tRNA-synth_IIc_core"/>
</dbReference>
<name>A0A8S4R1L3_9NEOP</name>
<dbReference type="Gene3D" id="3.30.930.10">
    <property type="entry name" value="Bira Bifunctional Protein, Domain 2"/>
    <property type="match status" value="1"/>
</dbReference>
<evidence type="ECO:0000256" key="7">
    <source>
        <dbReference type="ARBA" id="ARBA00022884"/>
    </source>
</evidence>
<evidence type="ECO:0000256" key="4">
    <source>
        <dbReference type="ARBA" id="ARBA00022598"/>
    </source>
</evidence>
<dbReference type="PROSITE" id="PS50860">
    <property type="entry name" value="AA_TRNA_LIGASE_II_ALA"/>
    <property type="match status" value="1"/>
</dbReference>
<evidence type="ECO:0000256" key="8">
    <source>
        <dbReference type="ARBA" id="ARBA00022917"/>
    </source>
</evidence>
<dbReference type="Proteomes" id="UP000838756">
    <property type="component" value="Unassembled WGS sequence"/>
</dbReference>
<keyword evidence="6" id="KW-0067">ATP-binding</keyword>
<evidence type="ECO:0000256" key="3">
    <source>
        <dbReference type="ARBA" id="ARBA00022555"/>
    </source>
</evidence>
<keyword evidence="7" id="KW-0694">RNA-binding</keyword>
<keyword evidence="5" id="KW-0547">Nucleotide-binding</keyword>
<dbReference type="GO" id="GO:0005739">
    <property type="term" value="C:mitochondrion"/>
    <property type="evidence" value="ECO:0007669"/>
    <property type="project" value="TreeGrafter"/>
</dbReference>
<dbReference type="InterPro" id="IPR045864">
    <property type="entry name" value="aa-tRNA-synth_II/BPL/LPL"/>
</dbReference>
<dbReference type="SUPFAM" id="SSF55681">
    <property type="entry name" value="Class II aaRS and biotin synthetases"/>
    <property type="match status" value="1"/>
</dbReference>
<dbReference type="InterPro" id="IPR002318">
    <property type="entry name" value="Ala-tRNA-lgiase_IIc"/>
</dbReference>
<evidence type="ECO:0000313" key="12">
    <source>
        <dbReference type="Proteomes" id="UP000838756"/>
    </source>
</evidence>
<protein>
    <recommendedName>
        <fullName evidence="2">alanine--tRNA ligase</fullName>
        <ecNumber evidence="2">6.1.1.7</ecNumber>
    </recommendedName>
</protein>
<dbReference type="AlphaFoldDB" id="A0A8S4R1L3"/>
<gene>
    <name evidence="11" type="primary">jg26552</name>
    <name evidence="11" type="ORF">PAEG_LOCUS8147</name>
</gene>
<keyword evidence="4" id="KW-0436">Ligase</keyword>
<accession>A0A8S4R1L3</accession>
<dbReference type="GO" id="GO:0005524">
    <property type="term" value="F:ATP binding"/>
    <property type="evidence" value="ECO:0007669"/>
    <property type="project" value="UniProtKB-KW"/>
</dbReference>
<sequence>EADGKVTGLRKQHVDTGMGLERVAALLQGVPTNYDTDLFQPLIAAIQKNSKGVLAYSGSYNADAALDQAYRRLADHARMISVCLADGVFPSTRYYPYK</sequence>
<keyword evidence="3" id="KW-0820">tRNA-binding</keyword>
<dbReference type="GO" id="GO:0006419">
    <property type="term" value="P:alanyl-tRNA aminoacylation"/>
    <property type="evidence" value="ECO:0007669"/>
    <property type="project" value="InterPro"/>
</dbReference>
<dbReference type="InterPro" id="IPR050058">
    <property type="entry name" value="Ala-tRNA_ligase"/>
</dbReference>
<organism evidence="11 12">
    <name type="scientific">Pararge aegeria aegeria</name>
    <dbReference type="NCBI Taxonomy" id="348720"/>
    <lineage>
        <taxon>Eukaryota</taxon>
        <taxon>Metazoa</taxon>
        <taxon>Ecdysozoa</taxon>
        <taxon>Arthropoda</taxon>
        <taxon>Hexapoda</taxon>
        <taxon>Insecta</taxon>
        <taxon>Pterygota</taxon>
        <taxon>Neoptera</taxon>
        <taxon>Endopterygota</taxon>
        <taxon>Lepidoptera</taxon>
        <taxon>Glossata</taxon>
        <taxon>Ditrysia</taxon>
        <taxon>Papilionoidea</taxon>
        <taxon>Nymphalidae</taxon>
        <taxon>Satyrinae</taxon>
        <taxon>Satyrini</taxon>
        <taxon>Parargina</taxon>
        <taxon>Pararge</taxon>
    </lineage>
</organism>
<dbReference type="EC" id="6.1.1.7" evidence="2"/>
<dbReference type="SUPFAM" id="SSF101353">
    <property type="entry name" value="Putative anticodon-binding domain of alanyl-tRNA synthetase (AlaRS)"/>
    <property type="match status" value="1"/>
</dbReference>
<dbReference type="GO" id="GO:0000049">
    <property type="term" value="F:tRNA binding"/>
    <property type="evidence" value="ECO:0007669"/>
    <property type="project" value="UniProtKB-KW"/>
</dbReference>
<feature type="domain" description="Alanyl-transfer RNA synthetases family profile" evidence="10">
    <location>
        <begin position="1"/>
        <end position="98"/>
    </location>
</feature>
<dbReference type="EMBL" id="CAKXAJ010023630">
    <property type="protein sequence ID" value="CAH2227903.1"/>
    <property type="molecule type" value="Genomic_DNA"/>
</dbReference>
<dbReference type="GO" id="GO:0002161">
    <property type="term" value="F:aminoacyl-tRNA deacylase activity"/>
    <property type="evidence" value="ECO:0007669"/>
    <property type="project" value="TreeGrafter"/>
</dbReference>
<keyword evidence="8" id="KW-0648">Protein biosynthesis</keyword>
<comment type="similarity">
    <text evidence="1">Belongs to the class-II aminoacyl-tRNA synthetase family.</text>
</comment>
<dbReference type="GO" id="GO:0004813">
    <property type="term" value="F:alanine-tRNA ligase activity"/>
    <property type="evidence" value="ECO:0007669"/>
    <property type="project" value="UniProtKB-EC"/>
</dbReference>
<dbReference type="InterPro" id="IPR018162">
    <property type="entry name" value="Ala-tRNA-ligase_IIc_anticod-bd"/>
</dbReference>
<dbReference type="PRINTS" id="PR00980">
    <property type="entry name" value="TRNASYNTHALA"/>
</dbReference>
<dbReference type="Pfam" id="PF01411">
    <property type="entry name" value="tRNA-synt_2c"/>
    <property type="match status" value="1"/>
</dbReference>
<evidence type="ECO:0000256" key="5">
    <source>
        <dbReference type="ARBA" id="ARBA00022741"/>
    </source>
</evidence>
<evidence type="ECO:0000256" key="1">
    <source>
        <dbReference type="ARBA" id="ARBA00008226"/>
    </source>
</evidence>
<keyword evidence="12" id="KW-1185">Reference proteome</keyword>
<evidence type="ECO:0000313" key="11">
    <source>
        <dbReference type="EMBL" id="CAH2227903.1"/>
    </source>
</evidence>
<proteinExistence type="inferred from homology"/>
<dbReference type="PANTHER" id="PTHR11777:SF39">
    <property type="entry name" value="ALANINE--TRNA LIGASE, MITOCHONDRIAL"/>
    <property type="match status" value="1"/>
</dbReference>
<dbReference type="PANTHER" id="PTHR11777">
    <property type="entry name" value="ALANYL-TRNA SYNTHETASE"/>
    <property type="match status" value="1"/>
</dbReference>
<dbReference type="OrthoDB" id="2423964at2759"/>
<reference evidence="11" key="1">
    <citation type="submission" date="2022-03" db="EMBL/GenBank/DDBJ databases">
        <authorList>
            <person name="Lindestad O."/>
        </authorList>
    </citation>
    <scope>NUCLEOTIDE SEQUENCE</scope>
</reference>
<feature type="non-terminal residue" evidence="11">
    <location>
        <position position="1"/>
    </location>
</feature>
<evidence type="ECO:0000256" key="6">
    <source>
        <dbReference type="ARBA" id="ARBA00022840"/>
    </source>
</evidence>
<comment type="caution">
    <text evidence="11">The sequence shown here is derived from an EMBL/GenBank/DDBJ whole genome shotgun (WGS) entry which is preliminary data.</text>
</comment>
<keyword evidence="9" id="KW-0030">Aminoacyl-tRNA synthetase</keyword>
<dbReference type="InterPro" id="IPR018164">
    <property type="entry name" value="Ala-tRNA-synth_IIc_N"/>
</dbReference>
<evidence type="ECO:0000256" key="9">
    <source>
        <dbReference type="ARBA" id="ARBA00023146"/>
    </source>
</evidence>
<evidence type="ECO:0000256" key="2">
    <source>
        <dbReference type="ARBA" id="ARBA00013168"/>
    </source>
</evidence>